<dbReference type="PROSITE" id="PS00409">
    <property type="entry name" value="PROKAR_NTER_METHYL"/>
    <property type="match status" value="1"/>
</dbReference>
<evidence type="ECO:0000313" key="6">
    <source>
        <dbReference type="EMBL" id="OGJ02183.1"/>
    </source>
</evidence>
<dbReference type="InterPro" id="IPR045584">
    <property type="entry name" value="Pilin-like"/>
</dbReference>
<dbReference type="GO" id="GO:0015628">
    <property type="term" value="P:protein secretion by the type II secretion system"/>
    <property type="evidence" value="ECO:0007669"/>
    <property type="project" value="InterPro"/>
</dbReference>
<evidence type="ECO:0008006" key="8">
    <source>
        <dbReference type="Google" id="ProtNLM"/>
    </source>
</evidence>
<name>A0A1F6Y740_9BACT</name>
<dbReference type="Gene3D" id="3.30.700.10">
    <property type="entry name" value="Glycoprotein, Type 4 Pilin"/>
    <property type="match status" value="1"/>
</dbReference>
<dbReference type="AlphaFoldDB" id="A0A1F6Y740"/>
<reference evidence="6 7" key="1">
    <citation type="journal article" date="2016" name="Nat. Commun.">
        <title>Thousands of microbial genomes shed light on interconnected biogeochemical processes in an aquifer system.</title>
        <authorList>
            <person name="Anantharaman K."/>
            <person name="Brown C.T."/>
            <person name="Hug L.A."/>
            <person name="Sharon I."/>
            <person name="Castelle C.J."/>
            <person name="Probst A.J."/>
            <person name="Thomas B.C."/>
            <person name="Singh A."/>
            <person name="Wilkins M.J."/>
            <person name="Karaoz U."/>
            <person name="Brodie E.L."/>
            <person name="Williams K.H."/>
            <person name="Hubbard S.S."/>
            <person name="Banfield J.F."/>
        </authorList>
    </citation>
    <scope>NUCLEOTIDE SEQUENCE [LARGE SCALE GENOMIC DNA]</scope>
</reference>
<dbReference type="GO" id="GO:0016020">
    <property type="term" value="C:membrane"/>
    <property type="evidence" value="ECO:0007669"/>
    <property type="project" value="UniProtKB-SubCell"/>
</dbReference>
<evidence type="ECO:0000256" key="5">
    <source>
        <dbReference type="ARBA" id="ARBA00023136"/>
    </source>
</evidence>
<evidence type="ECO:0000256" key="4">
    <source>
        <dbReference type="ARBA" id="ARBA00022989"/>
    </source>
</evidence>
<keyword evidence="4" id="KW-1133">Transmembrane helix</keyword>
<evidence type="ECO:0000256" key="3">
    <source>
        <dbReference type="ARBA" id="ARBA00022692"/>
    </source>
</evidence>
<dbReference type="NCBIfam" id="TIGR02532">
    <property type="entry name" value="IV_pilin_GFxxxE"/>
    <property type="match status" value="1"/>
</dbReference>
<dbReference type="EMBL" id="MFVU01000011">
    <property type="protein sequence ID" value="OGJ02183.1"/>
    <property type="molecule type" value="Genomic_DNA"/>
</dbReference>
<dbReference type="PANTHER" id="PTHR30093:SF44">
    <property type="entry name" value="TYPE II SECRETION SYSTEM CORE PROTEIN G"/>
    <property type="match status" value="1"/>
</dbReference>
<keyword evidence="5" id="KW-0472">Membrane</keyword>
<accession>A0A1F6Y740</accession>
<dbReference type="InterPro" id="IPR012902">
    <property type="entry name" value="N_methyl_site"/>
</dbReference>
<dbReference type="SUPFAM" id="SSF54523">
    <property type="entry name" value="Pili subunits"/>
    <property type="match status" value="1"/>
</dbReference>
<dbReference type="Proteomes" id="UP000178645">
    <property type="component" value="Unassembled WGS sequence"/>
</dbReference>
<protein>
    <recommendedName>
        <fullName evidence="8">Type II secretion system protein GspG C-terminal domain-containing protein</fullName>
    </recommendedName>
</protein>
<dbReference type="GO" id="GO:0015627">
    <property type="term" value="C:type II protein secretion system complex"/>
    <property type="evidence" value="ECO:0007669"/>
    <property type="project" value="InterPro"/>
</dbReference>
<proteinExistence type="predicted"/>
<keyword evidence="2" id="KW-0488">Methylation</keyword>
<organism evidence="6 7">
    <name type="scientific">Candidatus Nomurabacteria bacterium RIFCSPLOWO2_12_FULL_44_11</name>
    <dbReference type="NCBI Taxonomy" id="1801796"/>
    <lineage>
        <taxon>Bacteria</taxon>
        <taxon>Candidatus Nomuraibacteriota</taxon>
    </lineage>
</organism>
<comment type="subcellular location">
    <subcellularLocation>
        <location evidence="1">Membrane</location>
        <topology evidence="1">Single-pass membrane protein</topology>
    </subcellularLocation>
</comment>
<keyword evidence="3" id="KW-0812">Transmembrane</keyword>
<sequence length="174" mass="17412">MKMNFKKGFTLIELLVVVAIIGILASVVLASLNSARNKGKDAAIFAQLANMRGQAELYYATNNNYGTGYTTLTTATNAAGVDITPGSPGCTPSYATNGGMFTAAASVSGLDGLVKGACNSGATAIVASVDAATATKWALRASGVSTNAFYCVDSSGASLSGTTIYALASAACVP</sequence>
<comment type="caution">
    <text evidence="6">The sequence shown here is derived from an EMBL/GenBank/DDBJ whole genome shotgun (WGS) entry which is preliminary data.</text>
</comment>
<dbReference type="Pfam" id="PF07963">
    <property type="entry name" value="N_methyl"/>
    <property type="match status" value="1"/>
</dbReference>
<dbReference type="PANTHER" id="PTHR30093">
    <property type="entry name" value="GENERAL SECRETION PATHWAY PROTEIN G"/>
    <property type="match status" value="1"/>
</dbReference>
<dbReference type="PRINTS" id="PR00813">
    <property type="entry name" value="BCTERIALGSPG"/>
</dbReference>
<evidence type="ECO:0000256" key="1">
    <source>
        <dbReference type="ARBA" id="ARBA00004167"/>
    </source>
</evidence>
<evidence type="ECO:0000256" key="2">
    <source>
        <dbReference type="ARBA" id="ARBA00022481"/>
    </source>
</evidence>
<dbReference type="InterPro" id="IPR000983">
    <property type="entry name" value="Bac_GSPG_pilin"/>
</dbReference>
<gene>
    <name evidence="6" type="ORF">A3G53_02210</name>
</gene>
<evidence type="ECO:0000313" key="7">
    <source>
        <dbReference type="Proteomes" id="UP000178645"/>
    </source>
</evidence>